<feature type="region of interest" description="Disordered" evidence="1">
    <location>
        <begin position="90"/>
        <end position="115"/>
    </location>
</feature>
<protein>
    <submittedName>
        <fullName evidence="2">Uncharacterized protein</fullName>
    </submittedName>
</protein>
<dbReference type="EMBL" id="JACHJY010000001">
    <property type="protein sequence ID" value="MBB4979727.1"/>
    <property type="molecule type" value="Genomic_DNA"/>
</dbReference>
<keyword evidence="3" id="KW-1185">Reference proteome</keyword>
<comment type="caution">
    <text evidence="2">The sequence shown here is derived from an EMBL/GenBank/DDBJ whole genome shotgun (WGS) entry which is preliminary data.</text>
</comment>
<dbReference type="RefSeq" id="WP_184929973.1">
    <property type="nucleotide sequence ID" value="NZ_JACHJY010000001.1"/>
</dbReference>
<evidence type="ECO:0000256" key="1">
    <source>
        <dbReference type="SAM" id="MobiDB-lite"/>
    </source>
</evidence>
<organism evidence="2 3">
    <name type="scientific">Streptomyces nymphaeiformis</name>
    <dbReference type="NCBI Taxonomy" id="2663842"/>
    <lineage>
        <taxon>Bacteria</taxon>
        <taxon>Bacillati</taxon>
        <taxon>Actinomycetota</taxon>
        <taxon>Actinomycetes</taxon>
        <taxon>Kitasatosporales</taxon>
        <taxon>Streptomycetaceae</taxon>
        <taxon>Streptomyces</taxon>
    </lineage>
</organism>
<proteinExistence type="predicted"/>
<dbReference type="AlphaFoldDB" id="A0A7W7X9C0"/>
<reference evidence="2 3" key="1">
    <citation type="submission" date="2020-08" db="EMBL/GenBank/DDBJ databases">
        <title>Genomic Encyclopedia of Type Strains, Phase III (KMG-III): the genomes of soil and plant-associated and newly described type strains.</title>
        <authorList>
            <person name="Whitman W."/>
        </authorList>
    </citation>
    <scope>NUCLEOTIDE SEQUENCE [LARGE SCALE GENOMIC DNA]</scope>
    <source>
        <strain evidence="2 3">SFB5A</strain>
    </source>
</reference>
<evidence type="ECO:0000313" key="2">
    <source>
        <dbReference type="EMBL" id="MBB4979727.1"/>
    </source>
</evidence>
<gene>
    <name evidence="2" type="ORF">GGE06_000615</name>
</gene>
<name>A0A7W7X9C0_9ACTN</name>
<evidence type="ECO:0000313" key="3">
    <source>
        <dbReference type="Proteomes" id="UP000582643"/>
    </source>
</evidence>
<accession>A0A7W7X9C0</accession>
<sequence length="115" mass="12227">MTPHNELRLLPWSGPDGKPCFLSTDVTDGPLSRLADRTEVAQLDVAAELLEHAQEVLADESSAPEELRLVASDLTGALRDALRVAVSRGHRLPTLGTSDHGDSNEVPHLPAGAFG</sequence>
<dbReference type="Proteomes" id="UP000582643">
    <property type="component" value="Unassembled WGS sequence"/>
</dbReference>